<dbReference type="PANTHER" id="PTHR42878">
    <property type="entry name" value="TWO-COMPONENT HISTIDINE KINASE"/>
    <property type="match status" value="1"/>
</dbReference>
<dbReference type="InterPro" id="IPR013767">
    <property type="entry name" value="PAS_fold"/>
</dbReference>
<evidence type="ECO:0000256" key="5">
    <source>
        <dbReference type="ARBA" id="ARBA00022692"/>
    </source>
</evidence>
<dbReference type="InterPro" id="IPR000014">
    <property type="entry name" value="PAS"/>
</dbReference>
<dbReference type="InterPro" id="IPR004358">
    <property type="entry name" value="Sig_transdc_His_kin-like_C"/>
</dbReference>
<dbReference type="GeneID" id="59460305"/>
<keyword evidence="11" id="KW-0472">Membrane</keyword>
<evidence type="ECO:0000256" key="6">
    <source>
        <dbReference type="ARBA" id="ARBA00022741"/>
    </source>
</evidence>
<dbReference type="GO" id="GO:0005524">
    <property type="term" value="F:ATP binding"/>
    <property type="evidence" value="ECO:0007669"/>
    <property type="project" value="UniProtKB-KW"/>
</dbReference>
<feature type="domain" description="PAS" evidence="13">
    <location>
        <begin position="137"/>
        <end position="180"/>
    </location>
</feature>
<dbReference type="GO" id="GO:0004673">
    <property type="term" value="F:protein histidine kinase activity"/>
    <property type="evidence" value="ECO:0007669"/>
    <property type="project" value="UniProtKB-EC"/>
</dbReference>
<evidence type="ECO:0000256" key="8">
    <source>
        <dbReference type="ARBA" id="ARBA00022840"/>
    </source>
</evidence>
<keyword evidence="4 14" id="KW-0808">Transferase</keyword>
<dbReference type="InterPro" id="IPR005467">
    <property type="entry name" value="His_kinase_dom"/>
</dbReference>
<comment type="subcellular location">
    <subcellularLocation>
        <location evidence="2">Membrane</location>
        <topology evidence="2">Multi-pass membrane protein</topology>
    </subcellularLocation>
</comment>
<dbReference type="InterPro" id="IPR035965">
    <property type="entry name" value="PAS-like_dom_sf"/>
</dbReference>
<gene>
    <name evidence="14" type="ORF">HfgLR_13260</name>
</gene>
<name>A0A871BJ34_HALGI</name>
<dbReference type="Gene3D" id="3.30.450.20">
    <property type="entry name" value="PAS domain"/>
    <property type="match status" value="1"/>
</dbReference>
<dbReference type="SUPFAM" id="SSF55874">
    <property type="entry name" value="ATPase domain of HSP90 chaperone/DNA topoisomerase II/histidine kinase"/>
    <property type="match status" value="1"/>
</dbReference>
<dbReference type="CDD" id="cd00130">
    <property type="entry name" value="PAS"/>
    <property type="match status" value="1"/>
</dbReference>
<reference evidence="14" key="1">
    <citation type="journal article" date="2021" name="Front. Microbiol.">
        <title>Cellular and Genomic Properties of Haloferax gibbonsii LR2-5, the Host of Euryarchaeal Virus HFTV1.</title>
        <authorList>
            <person name="Tittes C."/>
            <person name="Schwarzer S."/>
            <person name="Pfeiffer F."/>
            <person name="Dyall-Smith M."/>
            <person name="Rodriguez-Franco M."/>
            <person name="Oksanen H.M."/>
            <person name="Quax T.E.F."/>
        </authorList>
    </citation>
    <scope>NUCLEOTIDE SEQUENCE</scope>
    <source>
        <strain evidence="14">LR2-5</strain>
    </source>
</reference>
<dbReference type="SUPFAM" id="SSF55785">
    <property type="entry name" value="PYP-like sensor domain (PAS domain)"/>
    <property type="match status" value="1"/>
</dbReference>
<evidence type="ECO:0000256" key="2">
    <source>
        <dbReference type="ARBA" id="ARBA00004141"/>
    </source>
</evidence>
<keyword evidence="5" id="KW-0812">Transmembrane</keyword>
<dbReference type="Gene3D" id="3.30.565.10">
    <property type="entry name" value="Histidine kinase-like ATPase, C-terminal domain"/>
    <property type="match status" value="1"/>
</dbReference>
<dbReference type="Proteomes" id="UP000663064">
    <property type="component" value="Chromosome"/>
</dbReference>
<dbReference type="SMART" id="SM00091">
    <property type="entry name" value="PAS"/>
    <property type="match status" value="1"/>
</dbReference>
<protein>
    <recommendedName>
        <fullName evidence="3">histidine kinase</fullName>
        <ecNumber evidence="3">2.7.13.3</ecNumber>
    </recommendedName>
</protein>
<evidence type="ECO:0000256" key="7">
    <source>
        <dbReference type="ARBA" id="ARBA00022777"/>
    </source>
</evidence>
<dbReference type="InterPro" id="IPR003594">
    <property type="entry name" value="HATPase_dom"/>
</dbReference>
<organism evidence="14 15">
    <name type="scientific">Haloferax gibbonsii</name>
    <dbReference type="NCBI Taxonomy" id="35746"/>
    <lineage>
        <taxon>Archaea</taxon>
        <taxon>Methanobacteriati</taxon>
        <taxon>Methanobacteriota</taxon>
        <taxon>Stenosarchaea group</taxon>
        <taxon>Halobacteria</taxon>
        <taxon>Halobacteriales</taxon>
        <taxon>Haloferacaceae</taxon>
        <taxon>Haloferax</taxon>
    </lineage>
</organism>
<dbReference type="GO" id="GO:0007234">
    <property type="term" value="P:osmosensory signaling via phosphorelay pathway"/>
    <property type="evidence" value="ECO:0007669"/>
    <property type="project" value="TreeGrafter"/>
</dbReference>
<dbReference type="PRINTS" id="PR00344">
    <property type="entry name" value="BCTRLSENSOR"/>
</dbReference>
<dbReference type="GO" id="GO:0016020">
    <property type="term" value="C:membrane"/>
    <property type="evidence" value="ECO:0007669"/>
    <property type="project" value="UniProtKB-SubCell"/>
</dbReference>
<dbReference type="InterPro" id="IPR050351">
    <property type="entry name" value="BphY/WalK/GraS-like"/>
</dbReference>
<evidence type="ECO:0000313" key="15">
    <source>
        <dbReference type="Proteomes" id="UP000663064"/>
    </source>
</evidence>
<sequence>MFETRHDETTVQLLVSGEQDQSAIRDLLLSEYDVVVDDEIQPASCYLIEDRLLPKYGSQLLARKQAEHPTFCPVVVIKRQDSSFSLGGTQQVWQREQAVVDDIVAAPINEQVLNYRLENLCIRRVQSRKLTSQYEQIEARYERLFESAEEAIVVVDVESNEIAECNRAACELFGYSKFELQRLDPSSVIQFEDGCEFTEFTEHLSQQDAGVTKTLICTTQWGQSVHAEASAAAIEHAEQQSVLLLIRDISERVRRQKQIRVLNRVLRHNIRNSINVVNGYGELISESTADDEVSAFAEKVVDRSKELLDLSEKSRTVSNALQAGDELQSLDVVAVLDRIRAALSDEYPHARIELTAPESAQVFGNSYLQTALYELCENAIVHSTQDAPLVDISVTEAQSAVTVRIEDRGTGISEQELAMLEGEETALRHGSGLGLWMVNSVVDGIGGELDISTDSTRGSVVTVSLPQPAE</sequence>
<dbReference type="Pfam" id="PF00989">
    <property type="entry name" value="PAS"/>
    <property type="match status" value="1"/>
</dbReference>
<dbReference type="SMART" id="SM00387">
    <property type="entry name" value="HATPase_c"/>
    <property type="match status" value="1"/>
</dbReference>
<evidence type="ECO:0000256" key="1">
    <source>
        <dbReference type="ARBA" id="ARBA00000085"/>
    </source>
</evidence>
<proteinExistence type="predicted"/>
<evidence type="ECO:0000256" key="3">
    <source>
        <dbReference type="ARBA" id="ARBA00012438"/>
    </source>
</evidence>
<dbReference type="PROSITE" id="PS50109">
    <property type="entry name" value="HIS_KIN"/>
    <property type="match status" value="1"/>
</dbReference>
<keyword evidence="8" id="KW-0067">ATP-binding</keyword>
<dbReference type="PANTHER" id="PTHR42878:SF7">
    <property type="entry name" value="SENSOR HISTIDINE KINASE GLRK"/>
    <property type="match status" value="1"/>
</dbReference>
<comment type="catalytic activity">
    <reaction evidence="1">
        <text>ATP + protein L-histidine = ADP + protein N-phospho-L-histidine.</text>
        <dbReference type="EC" id="2.7.13.3"/>
    </reaction>
</comment>
<dbReference type="RefSeq" id="WP_193492630.1">
    <property type="nucleotide sequence ID" value="NZ_CP063205.1"/>
</dbReference>
<evidence type="ECO:0000313" key="14">
    <source>
        <dbReference type="EMBL" id="QOS12780.1"/>
    </source>
</evidence>
<keyword evidence="7 14" id="KW-0418">Kinase</keyword>
<dbReference type="EMBL" id="CP063205">
    <property type="protein sequence ID" value="QOS12780.1"/>
    <property type="molecule type" value="Genomic_DNA"/>
</dbReference>
<dbReference type="Pfam" id="PF02518">
    <property type="entry name" value="HATPase_c"/>
    <property type="match status" value="1"/>
</dbReference>
<evidence type="ECO:0000259" key="12">
    <source>
        <dbReference type="PROSITE" id="PS50109"/>
    </source>
</evidence>
<evidence type="ECO:0000259" key="13">
    <source>
        <dbReference type="PROSITE" id="PS50112"/>
    </source>
</evidence>
<keyword evidence="9" id="KW-1133">Transmembrane helix</keyword>
<dbReference type="GO" id="GO:0030295">
    <property type="term" value="F:protein kinase activator activity"/>
    <property type="evidence" value="ECO:0007669"/>
    <property type="project" value="TreeGrafter"/>
</dbReference>
<dbReference type="NCBIfam" id="TIGR00229">
    <property type="entry name" value="sensory_box"/>
    <property type="match status" value="1"/>
</dbReference>
<dbReference type="GO" id="GO:0006355">
    <property type="term" value="P:regulation of DNA-templated transcription"/>
    <property type="evidence" value="ECO:0007669"/>
    <property type="project" value="InterPro"/>
</dbReference>
<keyword evidence="10" id="KW-0902">Two-component regulatory system</keyword>
<dbReference type="InterPro" id="IPR036890">
    <property type="entry name" value="HATPase_C_sf"/>
</dbReference>
<dbReference type="AlphaFoldDB" id="A0A871BJ34"/>
<keyword evidence="6" id="KW-0547">Nucleotide-binding</keyword>
<evidence type="ECO:0000256" key="10">
    <source>
        <dbReference type="ARBA" id="ARBA00023012"/>
    </source>
</evidence>
<evidence type="ECO:0000256" key="4">
    <source>
        <dbReference type="ARBA" id="ARBA00022679"/>
    </source>
</evidence>
<evidence type="ECO:0000256" key="11">
    <source>
        <dbReference type="ARBA" id="ARBA00023136"/>
    </source>
</evidence>
<feature type="domain" description="Histidine kinase" evidence="12">
    <location>
        <begin position="265"/>
        <end position="469"/>
    </location>
</feature>
<accession>A0A871BJ34</accession>
<dbReference type="PROSITE" id="PS50112">
    <property type="entry name" value="PAS"/>
    <property type="match status" value="1"/>
</dbReference>
<evidence type="ECO:0000256" key="9">
    <source>
        <dbReference type="ARBA" id="ARBA00022989"/>
    </source>
</evidence>
<dbReference type="GO" id="GO:0000156">
    <property type="term" value="F:phosphorelay response regulator activity"/>
    <property type="evidence" value="ECO:0007669"/>
    <property type="project" value="TreeGrafter"/>
</dbReference>
<dbReference type="EC" id="2.7.13.3" evidence="3"/>